<dbReference type="InterPro" id="IPR008271">
    <property type="entry name" value="Ser/Thr_kinase_AS"/>
</dbReference>
<keyword evidence="3 7" id="KW-0418">Kinase</keyword>
<dbReference type="InterPro" id="IPR011009">
    <property type="entry name" value="Kinase-like_dom_sf"/>
</dbReference>
<protein>
    <submittedName>
        <fullName evidence="7">Kinase-like protein</fullName>
    </submittedName>
</protein>
<feature type="compositionally biased region" description="Basic and acidic residues" evidence="5">
    <location>
        <begin position="17"/>
        <end position="30"/>
    </location>
</feature>
<name>A0A4Y7Q4K6_9AGAM</name>
<dbReference type="Gene3D" id="1.10.510.10">
    <property type="entry name" value="Transferase(Phosphotransferase) domain 1"/>
    <property type="match status" value="1"/>
</dbReference>
<sequence>MPAPPYLAFKRSAQSQTREEKRRNDERERQLQQQLQEQRQYECIGSITYSLKQSKLRRYGEHDFYEHPQARMPLGDGRKSLVYRAALARYPAMLDCVVKVRSRGVENEAIRNDIACARLKLYFRREAKIWAKLGKANHPNILPILGYVARFESSIFPGLISPFYAKGNMYDYIHNWPDRQNGLWCPESVKLQLLCDLLNGLIYVHSKFIVHRDLKATNVLIDDNGVALLGDFGNSKFLVSVGEIPSSDPAPDDWTPPEYIRHDQVGYHSPTTEGDMWSFGCTFIEIIREQNPCYPERYPKNKIVSGHLPSQDRGDGHLMNDRYWSVISACFNKGGSPTGRISAQTALRLLQMLLSIRTLSDKAKELRVINPLAGGQFKTASDSLKLELYHAVAMERTQANAQKQKFVANLKRIGQSIFGY</sequence>
<keyword evidence="1" id="KW-0808">Transferase</keyword>
<evidence type="ECO:0000313" key="7">
    <source>
        <dbReference type="EMBL" id="TDL22597.1"/>
    </source>
</evidence>
<keyword evidence="2" id="KW-0547">Nucleotide-binding</keyword>
<dbReference type="InterPro" id="IPR000719">
    <property type="entry name" value="Prot_kinase_dom"/>
</dbReference>
<evidence type="ECO:0000256" key="4">
    <source>
        <dbReference type="ARBA" id="ARBA00022840"/>
    </source>
</evidence>
<dbReference type="PANTHER" id="PTHR44329">
    <property type="entry name" value="SERINE/THREONINE-PROTEIN KINASE TNNI3K-RELATED"/>
    <property type="match status" value="1"/>
</dbReference>
<dbReference type="GO" id="GO:0005524">
    <property type="term" value="F:ATP binding"/>
    <property type="evidence" value="ECO:0007669"/>
    <property type="project" value="UniProtKB-KW"/>
</dbReference>
<dbReference type="PANTHER" id="PTHR44329:SF288">
    <property type="entry name" value="MITOGEN-ACTIVATED PROTEIN KINASE KINASE KINASE 20"/>
    <property type="match status" value="1"/>
</dbReference>
<dbReference type="SMART" id="SM00220">
    <property type="entry name" value="S_TKc"/>
    <property type="match status" value="1"/>
</dbReference>
<dbReference type="EMBL" id="ML170174">
    <property type="protein sequence ID" value="TDL22597.1"/>
    <property type="molecule type" value="Genomic_DNA"/>
</dbReference>
<keyword evidence="4" id="KW-0067">ATP-binding</keyword>
<dbReference type="OrthoDB" id="1668230at2759"/>
<evidence type="ECO:0000256" key="5">
    <source>
        <dbReference type="SAM" id="MobiDB-lite"/>
    </source>
</evidence>
<proteinExistence type="predicted"/>
<accession>A0A4Y7Q4K6</accession>
<dbReference type="InterPro" id="IPR051681">
    <property type="entry name" value="Ser/Thr_Kinases-Pseudokinases"/>
</dbReference>
<dbReference type="PROSITE" id="PS00108">
    <property type="entry name" value="PROTEIN_KINASE_ST"/>
    <property type="match status" value="1"/>
</dbReference>
<dbReference type="SUPFAM" id="SSF56112">
    <property type="entry name" value="Protein kinase-like (PK-like)"/>
    <property type="match status" value="1"/>
</dbReference>
<dbReference type="Pfam" id="PF00069">
    <property type="entry name" value="Pkinase"/>
    <property type="match status" value="1"/>
</dbReference>
<evidence type="ECO:0000313" key="8">
    <source>
        <dbReference type="Proteomes" id="UP000294933"/>
    </source>
</evidence>
<organism evidence="7 8">
    <name type="scientific">Rickenella mellea</name>
    <dbReference type="NCBI Taxonomy" id="50990"/>
    <lineage>
        <taxon>Eukaryota</taxon>
        <taxon>Fungi</taxon>
        <taxon>Dikarya</taxon>
        <taxon>Basidiomycota</taxon>
        <taxon>Agaricomycotina</taxon>
        <taxon>Agaricomycetes</taxon>
        <taxon>Hymenochaetales</taxon>
        <taxon>Rickenellaceae</taxon>
        <taxon>Rickenella</taxon>
    </lineage>
</organism>
<gene>
    <name evidence="7" type="ORF">BD410DRAFT_898176</name>
</gene>
<dbReference type="PROSITE" id="PS50011">
    <property type="entry name" value="PROTEIN_KINASE_DOM"/>
    <property type="match status" value="1"/>
</dbReference>
<evidence type="ECO:0000256" key="3">
    <source>
        <dbReference type="ARBA" id="ARBA00022777"/>
    </source>
</evidence>
<feature type="region of interest" description="Disordered" evidence="5">
    <location>
        <begin position="1"/>
        <end position="33"/>
    </location>
</feature>
<dbReference type="GO" id="GO:0004674">
    <property type="term" value="F:protein serine/threonine kinase activity"/>
    <property type="evidence" value="ECO:0007669"/>
    <property type="project" value="TreeGrafter"/>
</dbReference>
<evidence type="ECO:0000259" key="6">
    <source>
        <dbReference type="PROSITE" id="PS50011"/>
    </source>
</evidence>
<dbReference type="AlphaFoldDB" id="A0A4Y7Q4K6"/>
<evidence type="ECO:0000256" key="1">
    <source>
        <dbReference type="ARBA" id="ARBA00022679"/>
    </source>
</evidence>
<keyword evidence="8" id="KW-1185">Reference proteome</keyword>
<dbReference type="Proteomes" id="UP000294933">
    <property type="component" value="Unassembled WGS sequence"/>
</dbReference>
<feature type="domain" description="Protein kinase" evidence="6">
    <location>
        <begin position="68"/>
        <end position="354"/>
    </location>
</feature>
<evidence type="ECO:0000256" key="2">
    <source>
        <dbReference type="ARBA" id="ARBA00022741"/>
    </source>
</evidence>
<dbReference type="VEuPathDB" id="FungiDB:BD410DRAFT_898176"/>
<reference evidence="7 8" key="1">
    <citation type="submission" date="2018-06" db="EMBL/GenBank/DDBJ databases">
        <title>A transcriptomic atlas of mushroom development highlights an independent origin of complex multicellularity.</title>
        <authorList>
            <consortium name="DOE Joint Genome Institute"/>
            <person name="Krizsan K."/>
            <person name="Almasi E."/>
            <person name="Merenyi Z."/>
            <person name="Sahu N."/>
            <person name="Viragh M."/>
            <person name="Koszo T."/>
            <person name="Mondo S."/>
            <person name="Kiss B."/>
            <person name="Balint B."/>
            <person name="Kues U."/>
            <person name="Barry K."/>
            <person name="Hegedus J.C."/>
            <person name="Henrissat B."/>
            <person name="Johnson J."/>
            <person name="Lipzen A."/>
            <person name="Ohm R."/>
            <person name="Nagy I."/>
            <person name="Pangilinan J."/>
            <person name="Yan J."/>
            <person name="Xiong Y."/>
            <person name="Grigoriev I.V."/>
            <person name="Hibbett D.S."/>
            <person name="Nagy L.G."/>
        </authorList>
    </citation>
    <scope>NUCLEOTIDE SEQUENCE [LARGE SCALE GENOMIC DNA]</scope>
    <source>
        <strain evidence="7 8">SZMC22713</strain>
    </source>
</reference>
<dbReference type="CDD" id="cd00180">
    <property type="entry name" value="PKc"/>
    <property type="match status" value="1"/>
</dbReference>